<dbReference type="PANTHER" id="PTHR23422:SF9">
    <property type="entry name" value="ZN-DEPENDENT HYDROLASE"/>
    <property type="match status" value="1"/>
</dbReference>
<dbReference type="InterPro" id="IPR039461">
    <property type="entry name" value="Peptidase_M49"/>
</dbReference>
<keyword evidence="5" id="KW-1185">Reference proteome</keyword>
<dbReference type="EMBL" id="CP013118">
    <property type="protein sequence ID" value="ALO14391.1"/>
    <property type="molecule type" value="Genomic_DNA"/>
</dbReference>
<reference evidence="4 5" key="1">
    <citation type="submission" date="2015-11" db="EMBL/GenBank/DDBJ databases">
        <title>Description and complete genome sequence of a novel strain predominating in hypersaline microbial mats and representing a new family of the Bacteriodetes phylum.</title>
        <authorList>
            <person name="Spring S."/>
            <person name="Bunk B."/>
            <person name="Sproer C."/>
            <person name="Klenk H.-P."/>
        </authorList>
    </citation>
    <scope>NUCLEOTIDE SEQUENCE [LARGE SCALE GENOMIC DNA]</scope>
    <source>
        <strain evidence="4 5">L21-Spi-D4</strain>
    </source>
</reference>
<dbReference type="RefSeq" id="WP_081421426.1">
    <property type="nucleotide sequence ID" value="NZ_CP013118.1"/>
</dbReference>
<dbReference type="PANTHER" id="PTHR23422">
    <property type="entry name" value="DIPEPTIDYL PEPTIDASE III-RELATED"/>
    <property type="match status" value="1"/>
</dbReference>
<dbReference type="AlphaFoldDB" id="A0A0S2HWD6"/>
<keyword evidence="1" id="KW-0479">Metal-binding</keyword>
<evidence type="ECO:0000256" key="1">
    <source>
        <dbReference type="ARBA" id="ARBA00022723"/>
    </source>
</evidence>
<feature type="signal peptide" evidence="3">
    <location>
        <begin position="1"/>
        <end position="23"/>
    </location>
</feature>
<evidence type="ECO:0000313" key="4">
    <source>
        <dbReference type="EMBL" id="ALO14391.1"/>
    </source>
</evidence>
<evidence type="ECO:0000256" key="3">
    <source>
        <dbReference type="SAM" id="SignalP"/>
    </source>
</evidence>
<evidence type="ECO:0000256" key="2">
    <source>
        <dbReference type="ARBA" id="ARBA00022801"/>
    </source>
</evidence>
<accession>A0A0S2HWD6</accession>
<dbReference type="PATRIC" id="fig|1307839.3.peg.763"/>
<gene>
    <name evidence="4" type="ORF">L21SP5_00719</name>
</gene>
<sequence length="549" mass="62680" precursor="true">MIRKIFIFTLAGAFLFAACNKSAKEADADKQGKSEMQQKVEQYAVVDLKTDISHLSDNQKEMLKILFDVADVMEVLFWQDAFGDKEALMENIDDEWTRLYAEINYGPWDRLDGDNPFIEGYGEKPAGANYYPADITKEEFEEWDNENKDSWYSMVRRDDEGNLINIPYHEYYPEEVDKAASLLKEAATYAESEGFKKYLNLRADALLTDKYLASDLAWMDMQDNMIDFVVGPIESYEDQFMGYRAAHSGQILIKDMEWSKKLNKYGKLLPELQKSLPCDEKYKQEEARAHADMNVYDVIYYAGDCNAASKNIAINLPNDPRVHAEKGSRKLQLRNAMQAKFEKILVPISEVLIAEDQRKHVKFDAFFENTMFHEVAHGLGINNTVNDKGTVREALQDNYSAIEEGKADIIGLFLVTKLNEMGEFEDKDLMDNYVTFMASIFRSIRFGVTSAHGVANMVRFNYFKDAEAFTRSEENGTYRVNFEKMQKAMNDLGGLILEMQGEGDYEGAQILIEENGGIGDMLQNDLDRITEAGIPVDIRFNQGPKVLGL</sequence>
<dbReference type="KEGG" id="blq:L21SP5_00719"/>
<dbReference type="Pfam" id="PF03571">
    <property type="entry name" value="Peptidase_M49"/>
    <property type="match status" value="1"/>
</dbReference>
<dbReference type="PROSITE" id="PS51257">
    <property type="entry name" value="PROKAR_LIPOPROTEIN"/>
    <property type="match status" value="1"/>
</dbReference>
<name>A0A0S2HWD6_9BACT</name>
<protein>
    <submittedName>
        <fullName evidence="4">Peptidase family M49</fullName>
    </submittedName>
</protein>
<dbReference type="Proteomes" id="UP000064893">
    <property type="component" value="Chromosome"/>
</dbReference>
<keyword evidence="3" id="KW-0732">Signal</keyword>
<dbReference type="GO" id="GO:0046872">
    <property type="term" value="F:metal ion binding"/>
    <property type="evidence" value="ECO:0007669"/>
    <property type="project" value="UniProtKB-KW"/>
</dbReference>
<proteinExistence type="predicted"/>
<evidence type="ECO:0000313" key="5">
    <source>
        <dbReference type="Proteomes" id="UP000064893"/>
    </source>
</evidence>
<feature type="chain" id="PRO_5006599279" evidence="3">
    <location>
        <begin position="24"/>
        <end position="549"/>
    </location>
</feature>
<dbReference type="GO" id="GO:0008239">
    <property type="term" value="F:dipeptidyl-peptidase activity"/>
    <property type="evidence" value="ECO:0007669"/>
    <property type="project" value="TreeGrafter"/>
</dbReference>
<dbReference type="GO" id="GO:0005737">
    <property type="term" value="C:cytoplasm"/>
    <property type="evidence" value="ECO:0007669"/>
    <property type="project" value="TreeGrafter"/>
</dbReference>
<dbReference type="STRING" id="1307839.L21SP5_00719"/>
<dbReference type="Gene3D" id="3.30.540.30">
    <property type="match status" value="1"/>
</dbReference>
<organism evidence="4 5">
    <name type="scientific">Salinivirga cyanobacteriivorans</name>
    <dbReference type="NCBI Taxonomy" id="1307839"/>
    <lineage>
        <taxon>Bacteria</taxon>
        <taxon>Pseudomonadati</taxon>
        <taxon>Bacteroidota</taxon>
        <taxon>Bacteroidia</taxon>
        <taxon>Bacteroidales</taxon>
        <taxon>Salinivirgaceae</taxon>
        <taxon>Salinivirga</taxon>
    </lineage>
</organism>
<keyword evidence="2" id="KW-0378">Hydrolase</keyword>
<dbReference type="OrthoDB" id="9812747at2"/>